<dbReference type="InterPro" id="IPR043502">
    <property type="entry name" value="DNA/RNA_pol_sf"/>
</dbReference>
<protein>
    <recommendedName>
        <fullName evidence="1">Reverse transcriptase domain-containing protein</fullName>
    </recommendedName>
</protein>
<sequence length="186" mass="20896">ALQQFHDLNGGHSFKDLNAATVVLIPKAPDPTDIGHFRPISLVHSFAKLIAKILSLRLAPKLGSLISPAQSAFLKTRCIHDSFLFVRNAARSLHRRKKPALLFKMDIAKAFDSISWEYLLELLQKLGFSARWRDWIALLLQSSSSVVLLNGVEGELIDHHRGLRQGDPLSPFLFILAIDMLQRILD</sequence>
<dbReference type="PANTHER" id="PTHR19446">
    <property type="entry name" value="REVERSE TRANSCRIPTASES"/>
    <property type="match status" value="1"/>
</dbReference>
<dbReference type="Proteomes" id="UP000015106">
    <property type="component" value="Chromosome 3"/>
</dbReference>
<evidence type="ECO:0000313" key="3">
    <source>
        <dbReference type="Proteomes" id="UP000015106"/>
    </source>
</evidence>
<feature type="domain" description="Reverse transcriptase" evidence="1">
    <location>
        <begin position="6"/>
        <end position="186"/>
    </location>
</feature>
<dbReference type="Pfam" id="PF00078">
    <property type="entry name" value="RVT_1"/>
    <property type="match status" value="1"/>
</dbReference>
<organism evidence="2 3">
    <name type="scientific">Triticum urartu</name>
    <name type="common">Red wild einkorn</name>
    <name type="synonym">Crithodium urartu</name>
    <dbReference type="NCBI Taxonomy" id="4572"/>
    <lineage>
        <taxon>Eukaryota</taxon>
        <taxon>Viridiplantae</taxon>
        <taxon>Streptophyta</taxon>
        <taxon>Embryophyta</taxon>
        <taxon>Tracheophyta</taxon>
        <taxon>Spermatophyta</taxon>
        <taxon>Magnoliopsida</taxon>
        <taxon>Liliopsida</taxon>
        <taxon>Poales</taxon>
        <taxon>Poaceae</taxon>
        <taxon>BOP clade</taxon>
        <taxon>Pooideae</taxon>
        <taxon>Triticodae</taxon>
        <taxon>Triticeae</taxon>
        <taxon>Triticinae</taxon>
        <taxon>Triticum</taxon>
    </lineage>
</organism>
<dbReference type="EnsemblPlants" id="TuG1812G0300004216.01.T01">
    <property type="protein sequence ID" value="TuG1812G0300004216.01.T01.cds448577"/>
    <property type="gene ID" value="TuG1812G0300004216.01"/>
</dbReference>
<dbReference type="SUPFAM" id="SSF56672">
    <property type="entry name" value="DNA/RNA polymerases"/>
    <property type="match status" value="1"/>
</dbReference>
<reference evidence="2" key="2">
    <citation type="submission" date="2018-03" db="EMBL/GenBank/DDBJ databases">
        <title>The Triticum urartu genome reveals the dynamic nature of wheat genome evolution.</title>
        <authorList>
            <person name="Ling H."/>
            <person name="Ma B."/>
            <person name="Shi X."/>
            <person name="Liu H."/>
            <person name="Dong L."/>
            <person name="Sun H."/>
            <person name="Cao Y."/>
            <person name="Gao Q."/>
            <person name="Zheng S."/>
            <person name="Li Y."/>
            <person name="Yu Y."/>
            <person name="Du H."/>
            <person name="Qi M."/>
            <person name="Li Y."/>
            <person name="Yu H."/>
            <person name="Cui Y."/>
            <person name="Wang N."/>
            <person name="Chen C."/>
            <person name="Wu H."/>
            <person name="Zhao Y."/>
            <person name="Zhang J."/>
            <person name="Li Y."/>
            <person name="Zhou W."/>
            <person name="Zhang B."/>
            <person name="Hu W."/>
            <person name="Eijk M."/>
            <person name="Tang J."/>
            <person name="Witsenboer H."/>
            <person name="Zhao S."/>
            <person name="Li Z."/>
            <person name="Zhang A."/>
            <person name="Wang D."/>
            <person name="Liang C."/>
        </authorList>
    </citation>
    <scope>NUCLEOTIDE SEQUENCE [LARGE SCALE GENOMIC DNA]</scope>
    <source>
        <strain evidence="2">cv. G1812</strain>
    </source>
</reference>
<dbReference type="CDD" id="cd01650">
    <property type="entry name" value="RT_nLTR_like"/>
    <property type="match status" value="1"/>
</dbReference>
<proteinExistence type="predicted"/>
<dbReference type="AlphaFoldDB" id="A0A8R7TZV9"/>
<accession>A0A8R7TZV9</accession>
<dbReference type="Gramene" id="TuG1812G0300004216.01.T01">
    <property type="protein sequence ID" value="TuG1812G0300004216.01.T01.cds448577"/>
    <property type="gene ID" value="TuG1812G0300004216.01"/>
</dbReference>
<evidence type="ECO:0000259" key="1">
    <source>
        <dbReference type="PROSITE" id="PS50878"/>
    </source>
</evidence>
<evidence type="ECO:0000313" key="2">
    <source>
        <dbReference type="EnsemblPlants" id="TuG1812G0300004216.01.T01.cds448577"/>
    </source>
</evidence>
<dbReference type="InterPro" id="IPR000477">
    <property type="entry name" value="RT_dom"/>
</dbReference>
<keyword evidence="3" id="KW-1185">Reference proteome</keyword>
<name>A0A8R7TZV9_TRIUA</name>
<dbReference type="PROSITE" id="PS50878">
    <property type="entry name" value="RT_POL"/>
    <property type="match status" value="1"/>
</dbReference>
<reference evidence="3" key="1">
    <citation type="journal article" date="2013" name="Nature">
        <title>Draft genome of the wheat A-genome progenitor Triticum urartu.</title>
        <authorList>
            <person name="Ling H.Q."/>
            <person name="Zhao S."/>
            <person name="Liu D."/>
            <person name="Wang J."/>
            <person name="Sun H."/>
            <person name="Zhang C."/>
            <person name="Fan H."/>
            <person name="Li D."/>
            <person name="Dong L."/>
            <person name="Tao Y."/>
            <person name="Gao C."/>
            <person name="Wu H."/>
            <person name="Li Y."/>
            <person name="Cui Y."/>
            <person name="Guo X."/>
            <person name="Zheng S."/>
            <person name="Wang B."/>
            <person name="Yu K."/>
            <person name="Liang Q."/>
            <person name="Yang W."/>
            <person name="Lou X."/>
            <person name="Chen J."/>
            <person name="Feng M."/>
            <person name="Jian J."/>
            <person name="Zhang X."/>
            <person name="Luo G."/>
            <person name="Jiang Y."/>
            <person name="Liu J."/>
            <person name="Wang Z."/>
            <person name="Sha Y."/>
            <person name="Zhang B."/>
            <person name="Wu H."/>
            <person name="Tang D."/>
            <person name="Shen Q."/>
            <person name="Xue P."/>
            <person name="Zou S."/>
            <person name="Wang X."/>
            <person name="Liu X."/>
            <person name="Wang F."/>
            <person name="Yang Y."/>
            <person name="An X."/>
            <person name="Dong Z."/>
            <person name="Zhang K."/>
            <person name="Zhang X."/>
            <person name="Luo M.C."/>
            <person name="Dvorak J."/>
            <person name="Tong Y."/>
            <person name="Wang J."/>
            <person name="Yang H."/>
            <person name="Li Z."/>
            <person name="Wang D."/>
            <person name="Zhang A."/>
            <person name="Wang J."/>
        </authorList>
    </citation>
    <scope>NUCLEOTIDE SEQUENCE</scope>
    <source>
        <strain evidence="3">cv. G1812</strain>
    </source>
</reference>
<reference evidence="2" key="3">
    <citation type="submission" date="2022-06" db="UniProtKB">
        <authorList>
            <consortium name="EnsemblPlants"/>
        </authorList>
    </citation>
    <scope>IDENTIFICATION</scope>
</reference>